<accession>M1NPD0</accession>
<evidence type="ECO:0000313" key="3">
    <source>
        <dbReference type="Proteomes" id="UP000011723"/>
    </source>
</evidence>
<dbReference type="Proteomes" id="UP000011723">
    <property type="component" value="Chromosome"/>
</dbReference>
<dbReference type="STRING" id="1121362.A605_01790"/>
<feature type="transmembrane region" description="Helical" evidence="1">
    <location>
        <begin position="26"/>
        <end position="44"/>
    </location>
</feature>
<reference evidence="2 3" key="1">
    <citation type="journal article" date="2012" name="Stand. Genomic Sci.">
        <title>Genome sequence of the halotolerant bacterium Corynebacterium halotolerans type strain YIM 70093(T) (= DSM 44683(T)).</title>
        <authorList>
            <person name="Ruckert C."/>
            <person name="Albersmeier A."/>
            <person name="Al-Dilaimi A."/>
            <person name="Niehaus K."/>
            <person name="Szczepanowski R."/>
            <person name="Kalinowski J."/>
        </authorList>
    </citation>
    <scope>NUCLEOTIDE SEQUENCE [LARGE SCALE GENOMIC DNA]</scope>
    <source>
        <strain evidence="2">YIM 70093</strain>
    </source>
</reference>
<dbReference type="EMBL" id="CP003697">
    <property type="protein sequence ID" value="AGF71372.1"/>
    <property type="molecule type" value="Genomic_DNA"/>
</dbReference>
<sequence>MTEKTEKIEKTGKTEKRSARSHLRRYLLLSLGLSIMALGIAFSIRSGLGTTPISTLPLVLSLIAPLSVGTTTILMNLSFVVAQILILRKRFEPVQLLQVPAAFLFGFLIDVGLWVLHGVNYSAYWQQWVLVLIGIVFVGFGVACQITANTLTLAGEGIVLAISNSLIRHFGAKTYLLFGSLKITFDVSLVILSALLSLLFLHELAGVREGTVLAAVGVGFVARHLITLLRPLERWLRG</sequence>
<dbReference type="InterPro" id="IPR038750">
    <property type="entry name" value="YczE/YyaS-like"/>
</dbReference>
<dbReference type="eggNOG" id="COG2364">
    <property type="taxonomic scope" value="Bacteria"/>
</dbReference>
<keyword evidence="3" id="KW-1185">Reference proteome</keyword>
<protein>
    <recommendedName>
        <fullName evidence="4">YitT family protein</fullName>
    </recommendedName>
</protein>
<proteinExistence type="predicted"/>
<feature type="transmembrane region" description="Helical" evidence="1">
    <location>
        <begin position="128"/>
        <end position="154"/>
    </location>
</feature>
<evidence type="ECO:0000256" key="1">
    <source>
        <dbReference type="SAM" id="Phobius"/>
    </source>
</evidence>
<dbReference type="RefSeq" id="WP_015399796.1">
    <property type="nucleotide sequence ID" value="NC_020302.1"/>
</dbReference>
<feature type="transmembrane region" description="Helical" evidence="1">
    <location>
        <begin position="56"/>
        <end position="87"/>
    </location>
</feature>
<evidence type="ECO:0008006" key="4">
    <source>
        <dbReference type="Google" id="ProtNLM"/>
    </source>
</evidence>
<dbReference type="Pfam" id="PF19700">
    <property type="entry name" value="DUF6198"/>
    <property type="match status" value="1"/>
</dbReference>
<feature type="transmembrane region" description="Helical" evidence="1">
    <location>
        <begin position="99"/>
        <end position="116"/>
    </location>
</feature>
<dbReference type="KEGG" id="chn:A605_01790"/>
<name>M1NPD0_9CORY</name>
<keyword evidence="1" id="KW-0812">Transmembrane</keyword>
<dbReference type="AlphaFoldDB" id="M1NPD0"/>
<dbReference type="PATRIC" id="fig|1121362.3.peg.353"/>
<organism evidence="2 3">
    <name type="scientific">Corynebacterium halotolerans YIM 70093 = DSM 44683</name>
    <dbReference type="NCBI Taxonomy" id="1121362"/>
    <lineage>
        <taxon>Bacteria</taxon>
        <taxon>Bacillati</taxon>
        <taxon>Actinomycetota</taxon>
        <taxon>Actinomycetes</taxon>
        <taxon>Mycobacteriales</taxon>
        <taxon>Corynebacteriaceae</taxon>
        <taxon>Corynebacterium</taxon>
    </lineage>
</organism>
<keyword evidence="1" id="KW-0472">Membrane</keyword>
<dbReference type="PANTHER" id="PTHR40078">
    <property type="entry name" value="INTEGRAL MEMBRANE PROTEIN-RELATED"/>
    <property type="match status" value="1"/>
</dbReference>
<feature type="transmembrane region" description="Helical" evidence="1">
    <location>
        <begin position="175"/>
        <end position="200"/>
    </location>
</feature>
<keyword evidence="1" id="KW-1133">Transmembrane helix</keyword>
<evidence type="ECO:0000313" key="2">
    <source>
        <dbReference type="EMBL" id="AGF71372.1"/>
    </source>
</evidence>
<feature type="transmembrane region" description="Helical" evidence="1">
    <location>
        <begin position="212"/>
        <end position="232"/>
    </location>
</feature>
<dbReference type="PANTHER" id="PTHR40078:SF1">
    <property type="entry name" value="INTEGRAL MEMBRANE PROTEIN"/>
    <property type="match status" value="1"/>
</dbReference>
<dbReference type="HOGENOM" id="CLU_083843_2_0_11"/>
<gene>
    <name evidence="2" type="ORF">A605_01790</name>
</gene>